<feature type="compositionally biased region" description="Polar residues" evidence="1">
    <location>
        <begin position="8"/>
        <end position="20"/>
    </location>
</feature>
<name>A0A1B4FV46_9BURK</name>
<dbReference type="Proteomes" id="UP000067711">
    <property type="component" value="Chromosome 2"/>
</dbReference>
<dbReference type="EMBL" id="CP013388">
    <property type="protein sequence ID" value="AOJ07514.1"/>
    <property type="molecule type" value="Genomic_DNA"/>
</dbReference>
<reference evidence="2 3" key="1">
    <citation type="submission" date="2015-12" db="EMBL/GenBank/DDBJ databases">
        <title>Diversity of Burkholderia near neighbor genomes.</title>
        <authorList>
            <person name="Sahl J."/>
            <person name="Wagner D."/>
            <person name="Keim P."/>
        </authorList>
    </citation>
    <scope>NUCLEOTIDE SEQUENCE [LARGE SCALE GENOMIC DNA]</scope>
    <source>
        <strain evidence="2 3">BDU8</strain>
    </source>
</reference>
<evidence type="ECO:0000313" key="3">
    <source>
        <dbReference type="Proteomes" id="UP000067711"/>
    </source>
</evidence>
<evidence type="ECO:0000313" key="2">
    <source>
        <dbReference type="EMBL" id="AOJ07514.1"/>
    </source>
</evidence>
<proteinExistence type="predicted"/>
<accession>A0A1B4FV46</accession>
<dbReference type="AlphaFoldDB" id="A0A1B4FV46"/>
<evidence type="ECO:0000256" key="1">
    <source>
        <dbReference type="SAM" id="MobiDB-lite"/>
    </source>
</evidence>
<organism evidence="2 3">
    <name type="scientific">Burkholderia mayonis</name>
    <dbReference type="NCBI Taxonomy" id="1385591"/>
    <lineage>
        <taxon>Bacteria</taxon>
        <taxon>Pseudomonadati</taxon>
        <taxon>Pseudomonadota</taxon>
        <taxon>Betaproteobacteria</taxon>
        <taxon>Burkholderiales</taxon>
        <taxon>Burkholderiaceae</taxon>
        <taxon>Burkholderia</taxon>
        <taxon>pseudomallei group</taxon>
    </lineage>
</organism>
<gene>
    <name evidence="2" type="ORF">WS71_09485</name>
</gene>
<feature type="region of interest" description="Disordered" evidence="1">
    <location>
        <begin position="1"/>
        <end position="20"/>
    </location>
</feature>
<sequence>MRAVISATGDTGIQNVPPQSNRSALDAFRRNEAPCVKSERRLWPRAVWRCMALYGTYSADCATRDESQRHDCIVSPANDRVGNACSGDASDT</sequence>
<protein>
    <submittedName>
        <fullName evidence="2">Uncharacterized protein</fullName>
    </submittedName>
</protein>
<dbReference type="RefSeq" id="WP_066486629.1">
    <property type="nucleotide sequence ID" value="NZ_CP013388.1"/>
</dbReference>